<accession>A0A1Y2GX12</accession>
<feature type="region of interest" description="Disordered" evidence="2">
    <location>
        <begin position="32"/>
        <end position="68"/>
    </location>
</feature>
<gene>
    <name evidence="3" type="ORF">BCR41DRAFT_350178</name>
</gene>
<name>A0A1Y2GX12_9FUNG</name>
<proteinExistence type="predicted"/>
<evidence type="ECO:0000256" key="2">
    <source>
        <dbReference type="SAM" id="MobiDB-lite"/>
    </source>
</evidence>
<protein>
    <recommendedName>
        <fullName evidence="5">Fungal specific transcription factor</fullName>
    </recommendedName>
</protein>
<dbReference type="PANTHER" id="PTHR39474:SF1">
    <property type="entry name" value="FUNGAL SPECIFIC TRANSCRIPTION FACTOR"/>
    <property type="match status" value="1"/>
</dbReference>
<evidence type="ECO:0000313" key="4">
    <source>
        <dbReference type="Proteomes" id="UP000193648"/>
    </source>
</evidence>
<dbReference type="OrthoDB" id="4590138at2759"/>
<feature type="coiled-coil region" evidence="1">
    <location>
        <begin position="120"/>
        <end position="147"/>
    </location>
</feature>
<evidence type="ECO:0008006" key="5">
    <source>
        <dbReference type="Google" id="ProtNLM"/>
    </source>
</evidence>
<dbReference type="AlphaFoldDB" id="A0A1Y2GX12"/>
<dbReference type="PANTHER" id="PTHR39474">
    <property type="entry name" value="UNNAMED PRODUCT"/>
    <property type="match status" value="1"/>
</dbReference>
<sequence>MLLRSITLFSRTIFPSSTVTATAPKHITFYRMSSSTSPSSTQHIHEQSVKESHSQNNSNNENQDGNKTVLALPAPGKADNGANQLEVNGQDLKLDILGPVVVNEDGTMSRIDNWHEMAEIEKANVRRILLKRNAQRLERLRAEQNKEGESVQ</sequence>
<reference evidence="3 4" key="1">
    <citation type="submission" date="2016-07" db="EMBL/GenBank/DDBJ databases">
        <title>Pervasive Adenine N6-methylation of Active Genes in Fungi.</title>
        <authorList>
            <consortium name="DOE Joint Genome Institute"/>
            <person name="Mondo S.J."/>
            <person name="Dannebaum R.O."/>
            <person name="Kuo R.C."/>
            <person name="Labutti K."/>
            <person name="Haridas S."/>
            <person name="Kuo A."/>
            <person name="Salamov A."/>
            <person name="Ahrendt S.R."/>
            <person name="Lipzen A."/>
            <person name="Sullivan W."/>
            <person name="Andreopoulos W.B."/>
            <person name="Clum A."/>
            <person name="Lindquist E."/>
            <person name="Daum C."/>
            <person name="Ramamoorthy G.K."/>
            <person name="Gryganskyi A."/>
            <person name="Culley D."/>
            <person name="Magnuson J.K."/>
            <person name="James T.Y."/>
            <person name="O'Malley M.A."/>
            <person name="Stajich J.E."/>
            <person name="Spatafora J.W."/>
            <person name="Visel A."/>
            <person name="Grigoriev I.V."/>
        </authorList>
    </citation>
    <scope>NUCLEOTIDE SEQUENCE [LARGE SCALE GENOMIC DNA]</scope>
    <source>
        <strain evidence="3 4">NRRL 3116</strain>
    </source>
</reference>
<comment type="caution">
    <text evidence="3">The sequence shown here is derived from an EMBL/GenBank/DDBJ whole genome shotgun (WGS) entry which is preliminary data.</text>
</comment>
<dbReference type="Proteomes" id="UP000193648">
    <property type="component" value="Unassembled WGS sequence"/>
</dbReference>
<dbReference type="InParanoid" id="A0A1Y2GX12"/>
<organism evidence="3 4">
    <name type="scientific">Lobosporangium transversale</name>
    <dbReference type="NCBI Taxonomy" id="64571"/>
    <lineage>
        <taxon>Eukaryota</taxon>
        <taxon>Fungi</taxon>
        <taxon>Fungi incertae sedis</taxon>
        <taxon>Mucoromycota</taxon>
        <taxon>Mortierellomycotina</taxon>
        <taxon>Mortierellomycetes</taxon>
        <taxon>Mortierellales</taxon>
        <taxon>Mortierellaceae</taxon>
        <taxon>Lobosporangium</taxon>
    </lineage>
</organism>
<feature type="compositionally biased region" description="Basic and acidic residues" evidence="2">
    <location>
        <begin position="43"/>
        <end position="53"/>
    </location>
</feature>
<dbReference type="STRING" id="64571.A0A1Y2GX12"/>
<evidence type="ECO:0000313" key="3">
    <source>
        <dbReference type="EMBL" id="ORZ21887.1"/>
    </source>
</evidence>
<evidence type="ECO:0000256" key="1">
    <source>
        <dbReference type="SAM" id="Coils"/>
    </source>
</evidence>
<dbReference type="GeneID" id="33565464"/>
<feature type="compositionally biased region" description="Low complexity" evidence="2">
    <location>
        <begin position="54"/>
        <end position="63"/>
    </location>
</feature>
<keyword evidence="4" id="KW-1185">Reference proteome</keyword>
<dbReference type="RefSeq" id="XP_021883138.1">
    <property type="nucleotide sequence ID" value="XM_022023620.1"/>
</dbReference>
<dbReference type="EMBL" id="MCFF01000011">
    <property type="protein sequence ID" value="ORZ21887.1"/>
    <property type="molecule type" value="Genomic_DNA"/>
</dbReference>
<keyword evidence="1" id="KW-0175">Coiled coil</keyword>